<evidence type="ECO:0000256" key="1">
    <source>
        <dbReference type="ARBA" id="ARBA00001971"/>
    </source>
</evidence>
<dbReference type="AlphaFoldDB" id="A0A0L9TJC8"/>
<dbReference type="GO" id="GO:0016020">
    <property type="term" value="C:membrane"/>
    <property type="evidence" value="ECO:0007669"/>
    <property type="project" value="UniProtKB-SubCell"/>
</dbReference>
<dbReference type="InterPro" id="IPR036396">
    <property type="entry name" value="Cyt_P450_sf"/>
</dbReference>
<dbReference type="OMA" id="DHFRNVK"/>
<dbReference type="PANTHER" id="PTHR47943">
    <property type="entry name" value="CYTOCHROME P450 93A3-LIKE"/>
    <property type="match status" value="1"/>
</dbReference>
<evidence type="ECO:0000256" key="4">
    <source>
        <dbReference type="ARBA" id="ARBA00022617"/>
    </source>
</evidence>
<dbReference type="PANTHER" id="PTHR47943:SF2">
    <property type="entry name" value="CYTOCHROME P450"/>
    <property type="match status" value="1"/>
</dbReference>
<evidence type="ECO:0000256" key="3">
    <source>
        <dbReference type="ARBA" id="ARBA00010617"/>
    </source>
</evidence>
<name>A0A0L9TJC8_PHAAN</name>
<keyword evidence="6" id="KW-0560">Oxidoreductase</keyword>
<dbReference type="GO" id="GO:0016705">
    <property type="term" value="F:oxidoreductase activity, acting on paired donors, with incorporation or reduction of molecular oxygen"/>
    <property type="evidence" value="ECO:0007669"/>
    <property type="project" value="InterPro"/>
</dbReference>
<dbReference type="GO" id="GO:0004497">
    <property type="term" value="F:monooxygenase activity"/>
    <property type="evidence" value="ECO:0007669"/>
    <property type="project" value="UniProtKB-KW"/>
</dbReference>
<comment type="similarity">
    <text evidence="3">Belongs to the cytochrome P450 family.</text>
</comment>
<evidence type="ECO:0000313" key="11">
    <source>
        <dbReference type="EMBL" id="KOM30665.1"/>
    </source>
</evidence>
<evidence type="ECO:0000256" key="6">
    <source>
        <dbReference type="ARBA" id="ARBA00023002"/>
    </source>
</evidence>
<sequence>MHTAIQFLLELCQIDKMILMAILLASLAFLWLCRSRKKADNLPPGPTGLPILGSLNKLGANPHRDLHQLAQKYGPVMYLRLGFVPTIVVSSPQAAELFLKTHDLVFASRPRYQANKYVSWGQRNLGFAEYGSYWRNMRKMCTLELLSQTKINSFRSMREEELDLLIKLLREAANDGAAVDVSAKVSKYSADMACRMILGKKFMDQDLDEKGFKAVMQEALHLVATPNMGDYIPYIGAFDLQGITKRLKVVHTIFDDFFEKIIDEHMESGKREDRTKDFVDVMLGFYGTENSEYRIERANIKAIVMDMLAGSVDTSATSVEWALSELLKNPRVMKKVQMELESVVGMERKVKESDLEKLEYLDMVIKESLRLHPVAPLLIPHQSIEDCMVGEYFIPKKSRVIVNAWAIMRDPSVWDEAEKFWPERFEGRNIDVRGNEFELIPFGSGRRRCPGMQLGLTVVRETLAQLVHCFDWKLPNDMLGDELEMTEKFGLTMPRANHLFATAIENTPLRSVFCPPLSFCLMINYCASLAFLWLCRSKKKADNLPPGPTGLPIFGSLNKLGANPHRDLHQLAQKYGPVMYLRLGFVPTIVVSSPQAAKLFLKTHDLLFASRPRYQADKYVSWGQRNLAFAEYGSYWRNMRKMCTLELLSQTKINSFRSMREEELDLLIKLLREAANDGAAVDVSAKVSKYSLDMACRMILGKKFMDQDLDEKRFKAVMQEALHLVATTNMGDYIPYIGALDLQGITKRLKVVHTIFDDFFEKIIDEHMESGKREDKTKDFVDVMLGFYGTENSEHCIERANIKAIVLDMLAGSVDTSATSVEWAFSELLKNPRVMKKVQMELESVVGMERKVKESDLEKLEYLDMVVKESLRLHPVAPLLIPHQSMEDCMVGEYFIPKKSRVMVNAWAIMRDPSVWDEAEKFWPERFEGRNIDVRGHEFELIPFGSGRRQCPGMQLGLTVVSKTLAQLVHCFDWKLPNDMLGDELEMTEKFGLTMPRANHLFAIPTYRLSH</sequence>
<dbReference type="Gramene" id="KOM30665">
    <property type="protein sequence ID" value="KOM30665"/>
    <property type="gene ID" value="LR48_Vigan01g021900"/>
</dbReference>
<dbReference type="FunFam" id="1.10.630.10:FF:000011">
    <property type="entry name" value="Cytochrome P450 83B1"/>
    <property type="match status" value="2"/>
</dbReference>
<organism evidence="11 12">
    <name type="scientific">Phaseolus angularis</name>
    <name type="common">Azuki bean</name>
    <name type="synonym">Vigna angularis</name>
    <dbReference type="NCBI Taxonomy" id="3914"/>
    <lineage>
        <taxon>Eukaryota</taxon>
        <taxon>Viridiplantae</taxon>
        <taxon>Streptophyta</taxon>
        <taxon>Embryophyta</taxon>
        <taxon>Tracheophyta</taxon>
        <taxon>Spermatophyta</taxon>
        <taxon>Magnoliopsida</taxon>
        <taxon>eudicotyledons</taxon>
        <taxon>Gunneridae</taxon>
        <taxon>Pentapetalae</taxon>
        <taxon>rosids</taxon>
        <taxon>fabids</taxon>
        <taxon>Fabales</taxon>
        <taxon>Fabaceae</taxon>
        <taxon>Papilionoideae</taxon>
        <taxon>50 kb inversion clade</taxon>
        <taxon>NPAAA clade</taxon>
        <taxon>indigoferoid/millettioid clade</taxon>
        <taxon>Phaseoleae</taxon>
        <taxon>Vigna</taxon>
    </lineage>
</organism>
<dbReference type="InterPro" id="IPR002401">
    <property type="entry name" value="Cyt_P450_E_grp-I"/>
</dbReference>
<gene>
    <name evidence="11" type="ORF">LR48_Vigan01g021900</name>
</gene>
<dbReference type="PROSITE" id="PS00086">
    <property type="entry name" value="CYTOCHROME_P450"/>
    <property type="match status" value="2"/>
</dbReference>
<dbReference type="GO" id="GO:0005506">
    <property type="term" value="F:iron ion binding"/>
    <property type="evidence" value="ECO:0007669"/>
    <property type="project" value="InterPro"/>
</dbReference>
<evidence type="ECO:0000256" key="2">
    <source>
        <dbReference type="ARBA" id="ARBA00004370"/>
    </source>
</evidence>
<dbReference type="PRINTS" id="PR00385">
    <property type="entry name" value="P450"/>
</dbReference>
<keyword evidence="9" id="KW-0472">Membrane</keyword>
<keyword evidence="8" id="KW-0503">Monooxygenase</keyword>
<comment type="subcellular location">
    <subcellularLocation>
        <location evidence="2">Membrane</location>
    </subcellularLocation>
</comment>
<evidence type="ECO:0000313" key="12">
    <source>
        <dbReference type="Proteomes" id="UP000053144"/>
    </source>
</evidence>
<feature type="binding site" description="axial binding residue" evidence="10">
    <location>
        <position position="951"/>
    </location>
    <ligand>
        <name>heme</name>
        <dbReference type="ChEBI" id="CHEBI:30413"/>
    </ligand>
    <ligandPart>
        <name>Fe</name>
        <dbReference type="ChEBI" id="CHEBI:18248"/>
    </ligandPart>
</feature>
<evidence type="ECO:0000256" key="9">
    <source>
        <dbReference type="ARBA" id="ARBA00023136"/>
    </source>
</evidence>
<dbReference type="CDD" id="cd11072">
    <property type="entry name" value="CYP71-like"/>
    <property type="match status" value="2"/>
</dbReference>
<protein>
    <recommendedName>
        <fullName evidence="13">Cytochrome P450</fullName>
    </recommendedName>
</protein>
<dbReference type="PRINTS" id="PR00463">
    <property type="entry name" value="EP450I"/>
</dbReference>
<keyword evidence="5 10" id="KW-0479">Metal-binding</keyword>
<evidence type="ECO:0000256" key="5">
    <source>
        <dbReference type="ARBA" id="ARBA00022723"/>
    </source>
</evidence>
<dbReference type="InterPro" id="IPR017972">
    <property type="entry name" value="Cyt_P450_CS"/>
</dbReference>
<dbReference type="InterPro" id="IPR001128">
    <property type="entry name" value="Cyt_P450"/>
</dbReference>
<dbReference type="SUPFAM" id="SSF48264">
    <property type="entry name" value="Cytochrome P450"/>
    <property type="match status" value="2"/>
</dbReference>
<accession>A0A0L9TJC8</accession>
<dbReference type="GO" id="GO:0020037">
    <property type="term" value="F:heme binding"/>
    <property type="evidence" value="ECO:0007669"/>
    <property type="project" value="InterPro"/>
</dbReference>
<evidence type="ECO:0000256" key="8">
    <source>
        <dbReference type="ARBA" id="ARBA00023033"/>
    </source>
</evidence>
<keyword evidence="7 10" id="KW-0408">Iron</keyword>
<evidence type="ECO:0008006" key="13">
    <source>
        <dbReference type="Google" id="ProtNLM"/>
    </source>
</evidence>
<keyword evidence="4 10" id="KW-0349">Heme</keyword>
<evidence type="ECO:0000256" key="10">
    <source>
        <dbReference type="PIRSR" id="PIRSR602401-1"/>
    </source>
</evidence>
<dbReference type="EMBL" id="CM003371">
    <property type="protein sequence ID" value="KOM30665.1"/>
    <property type="molecule type" value="Genomic_DNA"/>
</dbReference>
<dbReference type="Pfam" id="PF00067">
    <property type="entry name" value="p450"/>
    <property type="match status" value="2"/>
</dbReference>
<dbReference type="Gene3D" id="1.10.630.10">
    <property type="entry name" value="Cytochrome P450"/>
    <property type="match status" value="2"/>
</dbReference>
<reference evidence="12" key="1">
    <citation type="journal article" date="2015" name="Proc. Natl. Acad. Sci. U.S.A.">
        <title>Genome sequencing of adzuki bean (Vigna angularis) provides insight into high starch and low fat accumulation and domestication.</title>
        <authorList>
            <person name="Yang K."/>
            <person name="Tian Z."/>
            <person name="Chen C."/>
            <person name="Luo L."/>
            <person name="Zhao B."/>
            <person name="Wang Z."/>
            <person name="Yu L."/>
            <person name="Li Y."/>
            <person name="Sun Y."/>
            <person name="Li W."/>
            <person name="Chen Y."/>
            <person name="Li Y."/>
            <person name="Zhang Y."/>
            <person name="Ai D."/>
            <person name="Zhao J."/>
            <person name="Shang C."/>
            <person name="Ma Y."/>
            <person name="Wu B."/>
            <person name="Wang M."/>
            <person name="Gao L."/>
            <person name="Sun D."/>
            <person name="Zhang P."/>
            <person name="Guo F."/>
            <person name="Wang W."/>
            <person name="Li Y."/>
            <person name="Wang J."/>
            <person name="Varshney R.K."/>
            <person name="Wang J."/>
            <person name="Ling H.Q."/>
            <person name="Wan P."/>
        </authorList>
    </citation>
    <scope>NUCLEOTIDE SEQUENCE</scope>
    <source>
        <strain evidence="12">cv. Jingnong 6</strain>
    </source>
</reference>
<proteinExistence type="inferred from homology"/>
<evidence type="ECO:0000256" key="7">
    <source>
        <dbReference type="ARBA" id="ARBA00023004"/>
    </source>
</evidence>
<comment type="cofactor">
    <cofactor evidence="1 10">
        <name>heme</name>
        <dbReference type="ChEBI" id="CHEBI:30413"/>
    </cofactor>
</comment>
<dbReference type="Proteomes" id="UP000053144">
    <property type="component" value="Chromosome 1"/>
</dbReference>